<comment type="similarity">
    <text evidence="5">Belongs to the class I-like SAM-binding methyltransferase superfamily. RsmB/NOP family.</text>
</comment>
<dbReference type="InterPro" id="IPR035926">
    <property type="entry name" value="NusB-like_sf"/>
</dbReference>
<dbReference type="InterPro" id="IPR001678">
    <property type="entry name" value="MeTrfase_RsmB-F_NOP2_dom"/>
</dbReference>
<keyword evidence="4 5" id="KW-0694">RNA-binding</keyword>
<evidence type="ECO:0000256" key="2">
    <source>
        <dbReference type="ARBA" id="ARBA00022679"/>
    </source>
</evidence>
<dbReference type="Gene3D" id="1.10.940.10">
    <property type="entry name" value="NusB-like"/>
    <property type="match status" value="1"/>
</dbReference>
<evidence type="ECO:0000256" key="1">
    <source>
        <dbReference type="ARBA" id="ARBA00022603"/>
    </source>
</evidence>
<dbReference type="PANTHER" id="PTHR22807:SF53">
    <property type="entry name" value="RIBOSOMAL RNA SMALL SUBUNIT METHYLTRANSFERASE B-RELATED"/>
    <property type="match status" value="1"/>
</dbReference>
<dbReference type="GO" id="GO:0006355">
    <property type="term" value="P:regulation of DNA-templated transcription"/>
    <property type="evidence" value="ECO:0007669"/>
    <property type="project" value="InterPro"/>
</dbReference>
<dbReference type="FunCoup" id="A0A517SG54">
    <property type="interactions" value="474"/>
</dbReference>
<dbReference type="GO" id="GO:0003723">
    <property type="term" value="F:RNA binding"/>
    <property type="evidence" value="ECO:0007669"/>
    <property type="project" value="UniProtKB-UniRule"/>
</dbReference>
<dbReference type="InterPro" id="IPR023267">
    <property type="entry name" value="RCMT"/>
</dbReference>
<organism evidence="8 9">
    <name type="scientific">Caulifigura coniformis</name>
    <dbReference type="NCBI Taxonomy" id="2527983"/>
    <lineage>
        <taxon>Bacteria</taxon>
        <taxon>Pseudomonadati</taxon>
        <taxon>Planctomycetota</taxon>
        <taxon>Planctomycetia</taxon>
        <taxon>Planctomycetales</taxon>
        <taxon>Planctomycetaceae</taxon>
        <taxon>Caulifigura</taxon>
    </lineage>
</organism>
<dbReference type="RefSeq" id="WP_145030904.1">
    <property type="nucleotide sequence ID" value="NZ_CP036271.1"/>
</dbReference>
<evidence type="ECO:0000256" key="3">
    <source>
        <dbReference type="ARBA" id="ARBA00022691"/>
    </source>
</evidence>
<dbReference type="InParanoid" id="A0A517SG54"/>
<dbReference type="Pfam" id="PF01189">
    <property type="entry name" value="Methyltr_RsmB-F"/>
    <property type="match status" value="1"/>
</dbReference>
<feature type="binding site" evidence="5">
    <location>
        <position position="386"/>
    </location>
    <ligand>
        <name>S-adenosyl-L-methionine</name>
        <dbReference type="ChEBI" id="CHEBI:59789"/>
    </ligand>
</feature>
<dbReference type="Gene3D" id="3.30.70.1170">
    <property type="entry name" value="Sun protein, domain 3"/>
    <property type="match status" value="1"/>
</dbReference>
<keyword evidence="2 5" id="KW-0808">Transferase</keyword>
<protein>
    <submittedName>
        <fullName evidence="8">Ribosomal RNA small subunit methyltransferase B</fullName>
        <ecNumber evidence="8">2.1.1.176</ecNumber>
    </submittedName>
</protein>
<evidence type="ECO:0000313" key="9">
    <source>
        <dbReference type="Proteomes" id="UP000315700"/>
    </source>
</evidence>
<evidence type="ECO:0000313" key="8">
    <source>
        <dbReference type="EMBL" id="QDT55116.1"/>
    </source>
</evidence>
<feature type="compositionally biased region" description="Basic and acidic residues" evidence="6">
    <location>
        <begin position="1"/>
        <end position="13"/>
    </location>
</feature>
<dbReference type="GO" id="GO:0008173">
    <property type="term" value="F:RNA methyltransferase activity"/>
    <property type="evidence" value="ECO:0007669"/>
    <property type="project" value="InterPro"/>
</dbReference>
<feature type="active site" description="Nucleophile" evidence="5">
    <location>
        <position position="439"/>
    </location>
</feature>
<evidence type="ECO:0000256" key="4">
    <source>
        <dbReference type="ARBA" id="ARBA00022884"/>
    </source>
</evidence>
<gene>
    <name evidence="8" type="primary">rsmB</name>
    <name evidence="8" type="ORF">Pan44_31580</name>
</gene>
<keyword evidence="3 5" id="KW-0949">S-adenosyl-L-methionine</keyword>
<evidence type="ECO:0000256" key="6">
    <source>
        <dbReference type="SAM" id="MobiDB-lite"/>
    </source>
</evidence>
<dbReference type="GO" id="GO:0001510">
    <property type="term" value="P:RNA methylation"/>
    <property type="evidence" value="ECO:0007669"/>
    <property type="project" value="InterPro"/>
</dbReference>
<dbReference type="AlphaFoldDB" id="A0A517SG54"/>
<keyword evidence="1 5" id="KW-0489">Methyltransferase</keyword>
<name>A0A517SG54_9PLAN</name>
<dbReference type="SUPFAM" id="SSF53335">
    <property type="entry name" value="S-adenosyl-L-methionine-dependent methyltransferases"/>
    <property type="match status" value="1"/>
</dbReference>
<proteinExistence type="inferred from homology"/>
<feature type="binding site" evidence="5">
    <location>
        <position position="342"/>
    </location>
    <ligand>
        <name>S-adenosyl-L-methionine</name>
        <dbReference type="ChEBI" id="CHEBI:59789"/>
    </ligand>
</feature>
<dbReference type="SUPFAM" id="SSF48013">
    <property type="entry name" value="NusB-like"/>
    <property type="match status" value="1"/>
</dbReference>
<dbReference type="InterPro" id="IPR006027">
    <property type="entry name" value="NusB_RsmB_TIM44"/>
</dbReference>
<feature type="binding site" evidence="5">
    <location>
        <position position="370"/>
    </location>
    <ligand>
        <name>S-adenosyl-L-methionine</name>
        <dbReference type="ChEBI" id="CHEBI:59789"/>
    </ligand>
</feature>
<dbReference type="PROSITE" id="PS51686">
    <property type="entry name" value="SAM_MT_RSMB_NOP"/>
    <property type="match status" value="1"/>
</dbReference>
<evidence type="ECO:0000256" key="5">
    <source>
        <dbReference type="PROSITE-ProRule" id="PRU01023"/>
    </source>
</evidence>
<keyword evidence="9" id="KW-1185">Reference proteome</keyword>
<sequence length="485" mass="52822">MTRSPHREPDRRPPAPSAGGAIEPTTARELAFACLQAFDDSGFYLSDSLDRLQGRPLSTADRALAMELSYTVLRRRATLDAVLRQLVSRDPASVERDLWTVLQLGVVQLLLIPGLPPHAAVHETVELAKRINGRWGGMVNGVLRSLQRLVTGNVADAPSASGVPIVAADPAREGEGAACLEIVYRQLGANVFPDFARDPVGYVATAFSMPRELMARWSNGWDPAAALRQAAWFTTPGVLSLRINPLRTDRVRLIESLRSIGAECWPGDLPESIRLAESTRIARLPGFEDGHFSVQDESAMRIVDLLDPRPGERVLDLCSAPGGKSTHAAERMLDQGTVVACDLSERRLRLVEQSAARLGLNAISTQLVADDPASIPDGPFDAAMVDAPCSNMGVLGKRPEARWRLTEEDFQELPALQLRLLEAAAERVKRDGRLVYSTCSIDALENEGVIRQFLARQPVWSATTQLQSVPSEPGDGGFVAVLRRN</sequence>
<feature type="binding site" evidence="5">
    <location>
        <begin position="318"/>
        <end position="324"/>
    </location>
    <ligand>
        <name>S-adenosyl-L-methionine</name>
        <dbReference type="ChEBI" id="CHEBI:59789"/>
    </ligand>
</feature>
<dbReference type="EMBL" id="CP036271">
    <property type="protein sequence ID" value="QDT55116.1"/>
    <property type="molecule type" value="Genomic_DNA"/>
</dbReference>
<feature type="domain" description="SAM-dependent MTase RsmB/NOP-type" evidence="7">
    <location>
        <begin position="229"/>
        <end position="485"/>
    </location>
</feature>
<dbReference type="KEGG" id="ccos:Pan44_31580"/>
<dbReference type="Proteomes" id="UP000315700">
    <property type="component" value="Chromosome"/>
</dbReference>
<dbReference type="CDD" id="cd02440">
    <property type="entry name" value="AdoMet_MTases"/>
    <property type="match status" value="1"/>
</dbReference>
<accession>A0A517SG54</accession>
<dbReference type="Gene3D" id="3.40.50.150">
    <property type="entry name" value="Vaccinia Virus protein VP39"/>
    <property type="match status" value="1"/>
</dbReference>
<dbReference type="InterPro" id="IPR029063">
    <property type="entry name" value="SAM-dependent_MTases_sf"/>
</dbReference>
<dbReference type="PANTHER" id="PTHR22807">
    <property type="entry name" value="NOP2 YEAST -RELATED NOL1/NOP2/FMU SUN DOMAIN-CONTAINING"/>
    <property type="match status" value="1"/>
</dbReference>
<dbReference type="Pfam" id="PF01029">
    <property type="entry name" value="NusB"/>
    <property type="match status" value="1"/>
</dbReference>
<dbReference type="InterPro" id="IPR049560">
    <property type="entry name" value="MeTrfase_RsmB-F_NOP2_cat"/>
</dbReference>
<evidence type="ECO:0000259" key="7">
    <source>
        <dbReference type="PROSITE" id="PS51686"/>
    </source>
</evidence>
<feature type="region of interest" description="Disordered" evidence="6">
    <location>
        <begin position="1"/>
        <end position="22"/>
    </location>
</feature>
<reference evidence="8 9" key="1">
    <citation type="submission" date="2019-02" db="EMBL/GenBank/DDBJ databases">
        <title>Deep-cultivation of Planctomycetes and their phenomic and genomic characterization uncovers novel biology.</title>
        <authorList>
            <person name="Wiegand S."/>
            <person name="Jogler M."/>
            <person name="Boedeker C."/>
            <person name="Pinto D."/>
            <person name="Vollmers J."/>
            <person name="Rivas-Marin E."/>
            <person name="Kohn T."/>
            <person name="Peeters S.H."/>
            <person name="Heuer A."/>
            <person name="Rast P."/>
            <person name="Oberbeckmann S."/>
            <person name="Bunk B."/>
            <person name="Jeske O."/>
            <person name="Meyerdierks A."/>
            <person name="Storesund J.E."/>
            <person name="Kallscheuer N."/>
            <person name="Luecker S."/>
            <person name="Lage O.M."/>
            <person name="Pohl T."/>
            <person name="Merkel B.J."/>
            <person name="Hornburger P."/>
            <person name="Mueller R.-W."/>
            <person name="Bruemmer F."/>
            <person name="Labrenz M."/>
            <person name="Spormann A.M."/>
            <person name="Op den Camp H."/>
            <person name="Overmann J."/>
            <person name="Amann R."/>
            <person name="Jetten M.S.M."/>
            <person name="Mascher T."/>
            <person name="Medema M.H."/>
            <person name="Devos D.P."/>
            <person name="Kaster A.-K."/>
            <person name="Ovreas L."/>
            <person name="Rohde M."/>
            <person name="Galperin M.Y."/>
            <person name="Jogler C."/>
        </authorList>
    </citation>
    <scope>NUCLEOTIDE SEQUENCE [LARGE SCALE GENOMIC DNA]</scope>
    <source>
        <strain evidence="8 9">Pan44</strain>
    </source>
</reference>
<dbReference type="OrthoDB" id="9810297at2"/>
<dbReference type="EC" id="2.1.1.176" evidence="8"/>
<dbReference type="PRINTS" id="PR02008">
    <property type="entry name" value="RCMTFAMILY"/>
</dbReference>